<proteinExistence type="predicted"/>
<dbReference type="Proteomes" id="UP001501536">
    <property type="component" value="Unassembled WGS sequence"/>
</dbReference>
<dbReference type="RefSeq" id="WP_344883963.1">
    <property type="nucleotide sequence ID" value="NZ_BAABCJ010000005.1"/>
</dbReference>
<sequence length="98" mass="10508">MAHVTVRVPAVLAAGLGGRREVEVPYDADAGPPTVRRLLDVLAEQHPRFGRRVRDERGEVRRYVNVFVGPDNIRDLAGQDTAVPAGADLLVVQSVAGG</sequence>
<keyword evidence="2" id="KW-1185">Reference proteome</keyword>
<accession>A0ABP7DMX2</accession>
<evidence type="ECO:0000313" key="2">
    <source>
        <dbReference type="Proteomes" id="UP001501536"/>
    </source>
</evidence>
<reference evidence="2" key="1">
    <citation type="journal article" date="2019" name="Int. J. Syst. Evol. Microbiol.">
        <title>The Global Catalogue of Microorganisms (GCM) 10K type strain sequencing project: providing services to taxonomists for standard genome sequencing and annotation.</title>
        <authorList>
            <consortium name="The Broad Institute Genomics Platform"/>
            <consortium name="The Broad Institute Genome Sequencing Center for Infectious Disease"/>
            <person name="Wu L."/>
            <person name="Ma J."/>
        </authorList>
    </citation>
    <scope>NUCLEOTIDE SEQUENCE [LARGE SCALE GENOMIC DNA]</scope>
    <source>
        <strain evidence="2">JCM 16961</strain>
    </source>
</reference>
<dbReference type="Pfam" id="PF02597">
    <property type="entry name" value="ThiS"/>
    <property type="match status" value="1"/>
</dbReference>
<dbReference type="PANTHER" id="PTHR38031">
    <property type="entry name" value="SULFUR CARRIER PROTEIN SLR0821-RELATED"/>
    <property type="match status" value="1"/>
</dbReference>
<dbReference type="SUPFAM" id="SSF54285">
    <property type="entry name" value="MoaD/ThiS"/>
    <property type="match status" value="1"/>
</dbReference>
<dbReference type="InterPro" id="IPR052045">
    <property type="entry name" value="Sulfur_Carrier/Prot_Modifier"/>
</dbReference>
<protein>
    <recommendedName>
        <fullName evidence="3">MoaD/ThiS family protein</fullName>
    </recommendedName>
</protein>
<comment type="caution">
    <text evidence="1">The sequence shown here is derived from an EMBL/GenBank/DDBJ whole genome shotgun (WGS) entry which is preliminary data.</text>
</comment>
<name>A0ABP7DMX2_9MICC</name>
<dbReference type="Gene3D" id="3.10.20.30">
    <property type="match status" value="1"/>
</dbReference>
<evidence type="ECO:0000313" key="1">
    <source>
        <dbReference type="EMBL" id="GAA3706694.1"/>
    </source>
</evidence>
<organism evidence="1 2">
    <name type="scientific">Zhihengliuella alba</name>
    <dbReference type="NCBI Taxonomy" id="547018"/>
    <lineage>
        <taxon>Bacteria</taxon>
        <taxon>Bacillati</taxon>
        <taxon>Actinomycetota</taxon>
        <taxon>Actinomycetes</taxon>
        <taxon>Micrococcales</taxon>
        <taxon>Micrococcaceae</taxon>
        <taxon>Zhihengliuella</taxon>
    </lineage>
</organism>
<dbReference type="InterPro" id="IPR016155">
    <property type="entry name" value="Mopterin_synth/thiamin_S_b"/>
</dbReference>
<dbReference type="InterPro" id="IPR003749">
    <property type="entry name" value="ThiS/MoaD-like"/>
</dbReference>
<evidence type="ECO:0008006" key="3">
    <source>
        <dbReference type="Google" id="ProtNLM"/>
    </source>
</evidence>
<gene>
    <name evidence="1" type="ORF">GCM10022377_20590</name>
</gene>
<dbReference type="EMBL" id="BAABCJ010000005">
    <property type="protein sequence ID" value="GAA3706694.1"/>
    <property type="molecule type" value="Genomic_DNA"/>
</dbReference>
<dbReference type="InterPro" id="IPR012675">
    <property type="entry name" value="Beta-grasp_dom_sf"/>
</dbReference>
<dbReference type="PANTHER" id="PTHR38031:SF1">
    <property type="entry name" value="SULFUR CARRIER PROTEIN CYSO"/>
    <property type="match status" value="1"/>
</dbReference>